<proteinExistence type="predicted"/>
<protein>
    <submittedName>
        <fullName evidence="1">Uncharacterized protein</fullName>
    </submittedName>
</protein>
<organism evidence="1 2">
    <name type="scientific">Entomophthora muscae</name>
    <dbReference type="NCBI Taxonomy" id="34485"/>
    <lineage>
        <taxon>Eukaryota</taxon>
        <taxon>Fungi</taxon>
        <taxon>Fungi incertae sedis</taxon>
        <taxon>Zoopagomycota</taxon>
        <taxon>Entomophthoromycotina</taxon>
        <taxon>Entomophthoromycetes</taxon>
        <taxon>Entomophthorales</taxon>
        <taxon>Entomophthoraceae</taxon>
        <taxon>Entomophthora</taxon>
    </lineage>
</organism>
<comment type="caution">
    <text evidence="1">The sequence shown here is derived from an EMBL/GenBank/DDBJ whole genome shotgun (WGS) entry which is preliminary data.</text>
</comment>
<dbReference type="EMBL" id="QTSX02000909">
    <property type="protein sequence ID" value="KAJ9083910.1"/>
    <property type="molecule type" value="Genomic_DNA"/>
</dbReference>
<dbReference type="Proteomes" id="UP001165960">
    <property type="component" value="Unassembled WGS sequence"/>
</dbReference>
<accession>A0ACC2UB09</accession>
<evidence type="ECO:0000313" key="1">
    <source>
        <dbReference type="EMBL" id="KAJ9083910.1"/>
    </source>
</evidence>
<gene>
    <name evidence="1" type="ORF">DSO57_1039665</name>
</gene>
<sequence>MPPTYPTSYPIMIKKGGAGFVHKGYSFSCNGKKKPICQHHFKCDNVGYPARLTTYGFTCFKALTIGHDCAKPFDPLYQLIRWFLCQVIPTTKDQTATEVVNDALINLNDTQLATVGGASKLQRYLTDQRYALSTEGVSASSIDQLILTEEQKLSRHKERFLLHNDGQHAPERIICFTTSQDLHILLKCKTWLADGTFFTCPKLFSQLWNIHGKVRNLVLPLVFFFLPNKKQETYVRALTILKAKLDEILPTIEEDPKETRGHKKKAQSEEAAPTKKKPKSLPYHEYLVVDFEQAQANAFIRVFKSSPQGCYFHFQQALCRCLQKCSDLHELVYTEGTKEAKDVFNCFAALALVQKEETNAFYDALLRHPYIITNQAAFAPFIEYFETQWFGVFQGARCIRKGSDSIKGNFFKQVKDGLIKTTSSLEGWHSQFATRVRVQKPKFNKIMVHLKTQEAISARLFKTGMKTKDDPPKQTKTVKKYTEISKVVLAYYPKDSKLEHLQAISIALSTNV</sequence>
<evidence type="ECO:0000313" key="2">
    <source>
        <dbReference type="Proteomes" id="UP001165960"/>
    </source>
</evidence>
<name>A0ACC2UB09_9FUNG</name>
<keyword evidence="2" id="KW-1185">Reference proteome</keyword>
<reference evidence="1" key="1">
    <citation type="submission" date="2022-04" db="EMBL/GenBank/DDBJ databases">
        <title>Genome of the entomopathogenic fungus Entomophthora muscae.</title>
        <authorList>
            <person name="Elya C."/>
            <person name="Lovett B.R."/>
            <person name="Lee E."/>
            <person name="Macias A.M."/>
            <person name="Hajek A.E."/>
            <person name="De Bivort B.L."/>
            <person name="Kasson M.T."/>
            <person name="De Fine Licht H.H."/>
            <person name="Stajich J.E."/>
        </authorList>
    </citation>
    <scope>NUCLEOTIDE SEQUENCE</scope>
    <source>
        <strain evidence="1">Berkeley</strain>
    </source>
</reference>